<sequence>MVPTKTHIFDPVKKVLMALDKSGSEHDLKSIKWILQDFNDATYIPQSIKQLFKRLDNAIWSSGGGGKL</sequence>
<organism evidence="1 2">
    <name type="scientific">Panagrolaimus superbus</name>
    <dbReference type="NCBI Taxonomy" id="310955"/>
    <lineage>
        <taxon>Eukaryota</taxon>
        <taxon>Metazoa</taxon>
        <taxon>Ecdysozoa</taxon>
        <taxon>Nematoda</taxon>
        <taxon>Chromadorea</taxon>
        <taxon>Rhabditida</taxon>
        <taxon>Tylenchina</taxon>
        <taxon>Panagrolaimomorpha</taxon>
        <taxon>Panagrolaimoidea</taxon>
        <taxon>Panagrolaimidae</taxon>
        <taxon>Panagrolaimus</taxon>
    </lineage>
</organism>
<protein>
    <submittedName>
        <fullName evidence="2">Uncharacterized protein</fullName>
    </submittedName>
</protein>
<evidence type="ECO:0000313" key="1">
    <source>
        <dbReference type="Proteomes" id="UP000887577"/>
    </source>
</evidence>
<proteinExistence type="predicted"/>
<keyword evidence="1" id="KW-1185">Reference proteome</keyword>
<dbReference type="AlphaFoldDB" id="A0A914YMV5"/>
<accession>A0A914YMV5</accession>
<name>A0A914YMV5_9BILA</name>
<evidence type="ECO:0000313" key="2">
    <source>
        <dbReference type="WBParaSite" id="PSU_v2.g20722.t1"/>
    </source>
</evidence>
<dbReference type="Proteomes" id="UP000887577">
    <property type="component" value="Unplaced"/>
</dbReference>
<dbReference type="WBParaSite" id="PSU_v2.g20722.t1">
    <property type="protein sequence ID" value="PSU_v2.g20722.t1"/>
    <property type="gene ID" value="PSU_v2.g20722"/>
</dbReference>
<reference evidence="2" key="1">
    <citation type="submission" date="2022-11" db="UniProtKB">
        <authorList>
            <consortium name="WormBaseParasite"/>
        </authorList>
    </citation>
    <scope>IDENTIFICATION</scope>
</reference>